<dbReference type="PANTHER" id="PTHR43585:SF2">
    <property type="entry name" value="ATP-GRASP ENZYME FSQD"/>
    <property type="match status" value="1"/>
</dbReference>
<dbReference type="PANTHER" id="PTHR43585">
    <property type="entry name" value="FUMIPYRROLE BIOSYNTHESIS PROTEIN C"/>
    <property type="match status" value="1"/>
</dbReference>
<dbReference type="Gene3D" id="3.30.470.20">
    <property type="entry name" value="ATP-grasp fold, B domain"/>
    <property type="match status" value="1"/>
</dbReference>
<reference evidence="6 7" key="1">
    <citation type="journal article" date="2017" name="Nat. Microbiol.">
        <title>Natural product diversity associated with the nematode symbionts Photorhabdus and Xenorhabdus.</title>
        <authorList>
            <person name="Tobias N.J."/>
            <person name="Wolff H."/>
            <person name="Djahanschiri B."/>
            <person name="Grundmann F."/>
            <person name="Kronenwerth M."/>
            <person name="Shi Y.M."/>
            <person name="Simonyi S."/>
            <person name="Grun P."/>
            <person name="Shapiro-Ilan D."/>
            <person name="Pidot S.J."/>
            <person name="Stinear T.P."/>
            <person name="Ebersberger I."/>
            <person name="Bode H.B."/>
        </authorList>
    </citation>
    <scope>NUCLEOTIDE SEQUENCE [LARGE SCALE GENOMIC DNA]</scope>
    <source>
        <strain evidence="6 7">DSM 16336</strain>
    </source>
</reference>
<keyword evidence="1" id="KW-0436">Ligase</keyword>
<dbReference type="Proteomes" id="UP000224871">
    <property type="component" value="Unassembled WGS sequence"/>
</dbReference>
<keyword evidence="7" id="KW-1185">Reference proteome</keyword>
<dbReference type="Pfam" id="PF13535">
    <property type="entry name" value="ATP-grasp_4"/>
    <property type="match status" value="1"/>
</dbReference>
<comment type="caution">
    <text evidence="6">The sequence shown here is derived from an EMBL/GenBank/DDBJ whole genome shotgun (WGS) entry which is preliminary data.</text>
</comment>
<protein>
    <recommendedName>
        <fullName evidence="5">ATP-grasp domain-containing protein</fullName>
    </recommendedName>
</protein>
<dbReference type="InterPro" id="IPR052032">
    <property type="entry name" value="ATP-dep_AA_Ligase"/>
</dbReference>
<dbReference type="EMBL" id="NIBU01000013">
    <property type="protein sequence ID" value="PHM36563.1"/>
    <property type="molecule type" value="Genomic_DNA"/>
</dbReference>
<sequence length="249" mass="28234">MTETYCTSEGISLLNQPGQSMLLEEYIHGVEGTVECVMTRDQTYPVLINEKLILTEKNNTILENLLISPPVSFTETEQEQIRDYAIACIQVVGLNYSIAHLEFRMSPDGPVVIEINPRLGGLFVSAAFRDIAGLDPYQLYLSILLHEKDIDTQIKQGQKQVITGKQHYSMLAVYPENSGHFQRIENIEYIQNNPCILECRTQPVGCDINAETEEHYLLRCWAKVDDASHARALHNEIIQYVKPIIIPIS</sequence>
<dbReference type="InterPro" id="IPR011761">
    <property type="entry name" value="ATP-grasp"/>
</dbReference>
<dbReference type="PROSITE" id="PS50975">
    <property type="entry name" value="ATP_GRASP"/>
    <property type="match status" value="1"/>
</dbReference>
<proteinExistence type="predicted"/>
<accession>A0A2G0NPA0</accession>
<evidence type="ECO:0000256" key="2">
    <source>
        <dbReference type="ARBA" id="ARBA00022741"/>
    </source>
</evidence>
<dbReference type="SUPFAM" id="SSF56059">
    <property type="entry name" value="Glutathione synthetase ATP-binding domain-like"/>
    <property type="match status" value="1"/>
</dbReference>
<organism evidence="6 7">
    <name type="scientific">Xenorhabdus innexi</name>
    <dbReference type="NCBI Taxonomy" id="290109"/>
    <lineage>
        <taxon>Bacteria</taxon>
        <taxon>Pseudomonadati</taxon>
        <taxon>Pseudomonadota</taxon>
        <taxon>Gammaproteobacteria</taxon>
        <taxon>Enterobacterales</taxon>
        <taxon>Morganellaceae</taxon>
        <taxon>Xenorhabdus</taxon>
    </lineage>
</organism>
<keyword evidence="2 4" id="KW-0547">Nucleotide-binding</keyword>
<gene>
    <name evidence="6" type="ORF">Xinn_01506</name>
</gene>
<evidence type="ECO:0000313" key="7">
    <source>
        <dbReference type="Proteomes" id="UP000224871"/>
    </source>
</evidence>
<evidence type="ECO:0000256" key="3">
    <source>
        <dbReference type="ARBA" id="ARBA00022840"/>
    </source>
</evidence>
<feature type="domain" description="ATP-grasp" evidence="5">
    <location>
        <begin position="21"/>
        <end position="145"/>
    </location>
</feature>
<evidence type="ECO:0000256" key="4">
    <source>
        <dbReference type="PROSITE-ProRule" id="PRU00409"/>
    </source>
</evidence>
<evidence type="ECO:0000256" key="1">
    <source>
        <dbReference type="ARBA" id="ARBA00022598"/>
    </source>
</evidence>
<keyword evidence="3 4" id="KW-0067">ATP-binding</keyword>
<name>A0A2G0NPA0_9GAMM</name>
<evidence type="ECO:0000259" key="5">
    <source>
        <dbReference type="PROSITE" id="PS50975"/>
    </source>
</evidence>
<evidence type="ECO:0000313" key="6">
    <source>
        <dbReference type="EMBL" id="PHM36563.1"/>
    </source>
</evidence>